<evidence type="ECO:0000313" key="3">
    <source>
        <dbReference type="Proteomes" id="UP000308705"/>
    </source>
</evidence>
<comment type="caution">
    <text evidence="2">The sequence shown here is derived from an EMBL/GenBank/DDBJ whole genome shotgun (WGS) entry which is preliminary data.</text>
</comment>
<dbReference type="RefSeq" id="WP_137250706.1">
    <property type="nucleotide sequence ID" value="NZ_SZQA01000038.1"/>
</dbReference>
<feature type="transmembrane region" description="Helical" evidence="1">
    <location>
        <begin position="110"/>
        <end position="127"/>
    </location>
</feature>
<organism evidence="2 3">
    <name type="scientific">Herbidospora galbida</name>
    <dbReference type="NCBI Taxonomy" id="2575442"/>
    <lineage>
        <taxon>Bacteria</taxon>
        <taxon>Bacillati</taxon>
        <taxon>Actinomycetota</taxon>
        <taxon>Actinomycetes</taxon>
        <taxon>Streptosporangiales</taxon>
        <taxon>Streptosporangiaceae</taxon>
        <taxon>Herbidospora</taxon>
    </lineage>
</organism>
<reference evidence="2 3" key="1">
    <citation type="submission" date="2019-04" db="EMBL/GenBank/DDBJ databases">
        <title>Herbidospora sp. NEAU-GS14.nov., a novel actinomycete isolated from soil.</title>
        <authorList>
            <person name="Han L."/>
        </authorList>
    </citation>
    <scope>NUCLEOTIDE SEQUENCE [LARGE SCALE GENOMIC DNA]</scope>
    <source>
        <strain evidence="2 3">NEAU-GS14</strain>
    </source>
</reference>
<name>A0A4U3M773_9ACTN</name>
<accession>A0A4U3M773</accession>
<keyword evidence="1" id="KW-1133">Transmembrane helix</keyword>
<feature type="transmembrane region" description="Helical" evidence="1">
    <location>
        <begin position="86"/>
        <end position="103"/>
    </location>
</feature>
<keyword evidence="3" id="KW-1185">Reference proteome</keyword>
<dbReference type="AlphaFoldDB" id="A0A4U3M773"/>
<feature type="transmembrane region" description="Helical" evidence="1">
    <location>
        <begin position="31"/>
        <end position="50"/>
    </location>
</feature>
<feature type="transmembrane region" description="Helical" evidence="1">
    <location>
        <begin position="179"/>
        <end position="198"/>
    </location>
</feature>
<feature type="transmembrane region" description="Helical" evidence="1">
    <location>
        <begin position="234"/>
        <end position="256"/>
    </location>
</feature>
<evidence type="ECO:0000256" key="1">
    <source>
        <dbReference type="SAM" id="Phobius"/>
    </source>
</evidence>
<proteinExistence type="predicted"/>
<gene>
    <name evidence="2" type="ORF">FDA94_31530</name>
</gene>
<feature type="transmembrane region" description="Helical" evidence="1">
    <location>
        <begin position="262"/>
        <end position="286"/>
    </location>
</feature>
<dbReference type="EMBL" id="SZQA01000038">
    <property type="protein sequence ID" value="TKK84059.1"/>
    <property type="molecule type" value="Genomic_DNA"/>
</dbReference>
<keyword evidence="1" id="KW-0812">Transmembrane</keyword>
<sequence>MPSEQRGRKLLVTYLGGVGSGMVVNQLSDDFGWLGAGTVLLIVAVVWADVMLDERAPLSRALPDIVIYFVILVIALTAVVSQPLMVPSVVLAVALLISAALIIQDRLRAIISLVLISAFAMCLSGIGEALERPASVGRLIAIIYVGMHAAHVLLRLVMSNRLSRHGDPAVNQWRHDHSGPIVAVFILGIGGIVLGIAGPGDADLLVKIIALGAGVCLISASAVVVFLGRRRDIAGASLMAGGILVIALGFSSTAVLEREMPTFSIIFLLAVACLGVALTGGGLLLLQSAGVLARIRLWMVNLTKPAPPPT</sequence>
<dbReference type="Proteomes" id="UP000308705">
    <property type="component" value="Unassembled WGS sequence"/>
</dbReference>
<feature type="transmembrane region" description="Helical" evidence="1">
    <location>
        <begin position="62"/>
        <end position="80"/>
    </location>
</feature>
<evidence type="ECO:0000313" key="2">
    <source>
        <dbReference type="EMBL" id="TKK84059.1"/>
    </source>
</evidence>
<keyword evidence="1" id="KW-0472">Membrane</keyword>
<feature type="transmembrane region" description="Helical" evidence="1">
    <location>
        <begin position="204"/>
        <end position="227"/>
    </location>
</feature>
<feature type="transmembrane region" description="Helical" evidence="1">
    <location>
        <begin position="139"/>
        <end position="158"/>
    </location>
</feature>
<protein>
    <submittedName>
        <fullName evidence="2">Uncharacterized protein</fullName>
    </submittedName>
</protein>